<dbReference type="PROSITE" id="PS51720">
    <property type="entry name" value="G_AIG1"/>
    <property type="match status" value="1"/>
</dbReference>
<accession>A0ABD0LAP9</accession>
<keyword evidence="3" id="KW-0342">GTP-binding</keyword>
<evidence type="ECO:0000313" key="7">
    <source>
        <dbReference type="Proteomes" id="UP001519460"/>
    </source>
</evidence>
<dbReference type="Gene3D" id="3.40.50.300">
    <property type="entry name" value="P-loop containing nucleotide triphosphate hydrolases"/>
    <property type="match status" value="1"/>
</dbReference>
<dbReference type="PANTHER" id="PTHR10903">
    <property type="entry name" value="GTPASE, IMAP FAMILY MEMBER-RELATED"/>
    <property type="match status" value="1"/>
</dbReference>
<evidence type="ECO:0000259" key="5">
    <source>
        <dbReference type="PROSITE" id="PS51720"/>
    </source>
</evidence>
<name>A0ABD0LAP9_9CAEN</name>
<feature type="domain" description="AIG1-type G" evidence="5">
    <location>
        <begin position="14"/>
        <end position="214"/>
    </location>
</feature>
<comment type="similarity">
    <text evidence="1">Belongs to the TRAFAC class TrmE-Era-EngA-EngB-Septin-like GTPase superfamily. AIG1/Toc34/Toc159-like paraseptin GTPase family. IAN subfamily.</text>
</comment>
<dbReference type="EMBL" id="JACVVK020000067">
    <property type="protein sequence ID" value="KAK7496462.1"/>
    <property type="molecule type" value="Genomic_DNA"/>
</dbReference>
<evidence type="ECO:0000313" key="6">
    <source>
        <dbReference type="EMBL" id="KAK7496462.1"/>
    </source>
</evidence>
<proteinExistence type="inferred from homology"/>
<organism evidence="6 7">
    <name type="scientific">Batillaria attramentaria</name>
    <dbReference type="NCBI Taxonomy" id="370345"/>
    <lineage>
        <taxon>Eukaryota</taxon>
        <taxon>Metazoa</taxon>
        <taxon>Spiralia</taxon>
        <taxon>Lophotrochozoa</taxon>
        <taxon>Mollusca</taxon>
        <taxon>Gastropoda</taxon>
        <taxon>Caenogastropoda</taxon>
        <taxon>Sorbeoconcha</taxon>
        <taxon>Cerithioidea</taxon>
        <taxon>Batillariidae</taxon>
        <taxon>Batillaria</taxon>
    </lineage>
</organism>
<evidence type="ECO:0000256" key="1">
    <source>
        <dbReference type="ARBA" id="ARBA00008535"/>
    </source>
</evidence>
<keyword evidence="7" id="KW-1185">Reference proteome</keyword>
<feature type="region of interest" description="Disordered" evidence="4">
    <location>
        <begin position="245"/>
        <end position="293"/>
    </location>
</feature>
<dbReference type="AlphaFoldDB" id="A0ABD0LAP9"/>
<feature type="non-terminal residue" evidence="6">
    <location>
        <position position="293"/>
    </location>
</feature>
<dbReference type="Proteomes" id="UP001519460">
    <property type="component" value="Unassembled WGS sequence"/>
</dbReference>
<dbReference type="Pfam" id="PF04548">
    <property type="entry name" value="AIG1"/>
    <property type="match status" value="1"/>
</dbReference>
<gene>
    <name evidence="6" type="ORF">BaRGS_00012384</name>
</gene>
<sequence>VCLVFIFYETGSTETAIRLLIVGKAKSGKSTAANTILGTEKFTVGVGNQQKTRECLLESEERCGRTIEILECHGEFDTKNKHEDVPVDIAGALVGTHPGPHAILYVVSTVERYADRELKLFLRLKRYLGSDVTKHMIVLLTHGDLLHVPIEQFIRCAPQRFRQVLTECSYRYEVFGNRMTNNDSKIKTLLEKVDSLRSTNDDQYYQSELSRRIGQALEEEIKSREKHFEETESQAAKHMQETLKQMAPEEAAKQSKGAQIQPKESARKDSTTRLVGNAVRETKQTGGLKEIAF</sequence>
<keyword evidence="2" id="KW-0547">Nucleotide-binding</keyword>
<dbReference type="PANTHER" id="PTHR10903:SF184">
    <property type="entry name" value="GTP-BINDING PROTEIN A"/>
    <property type="match status" value="1"/>
</dbReference>
<evidence type="ECO:0000256" key="2">
    <source>
        <dbReference type="ARBA" id="ARBA00022741"/>
    </source>
</evidence>
<protein>
    <recommendedName>
        <fullName evidence="5">AIG1-type G domain-containing protein</fullName>
    </recommendedName>
</protein>
<reference evidence="6 7" key="1">
    <citation type="journal article" date="2023" name="Sci. Data">
        <title>Genome assembly of the Korean intertidal mud-creeper Batillaria attramentaria.</title>
        <authorList>
            <person name="Patra A.K."/>
            <person name="Ho P.T."/>
            <person name="Jun S."/>
            <person name="Lee S.J."/>
            <person name="Kim Y."/>
            <person name="Won Y.J."/>
        </authorList>
    </citation>
    <scope>NUCLEOTIDE SEQUENCE [LARGE SCALE GENOMIC DNA]</scope>
    <source>
        <strain evidence="6">Wonlab-2016</strain>
    </source>
</reference>
<dbReference type="InterPro" id="IPR045058">
    <property type="entry name" value="GIMA/IAN/Toc"/>
</dbReference>
<dbReference type="InterPro" id="IPR006703">
    <property type="entry name" value="G_AIG1"/>
</dbReference>
<comment type="caution">
    <text evidence="6">The sequence shown here is derived from an EMBL/GenBank/DDBJ whole genome shotgun (WGS) entry which is preliminary data.</text>
</comment>
<evidence type="ECO:0000256" key="4">
    <source>
        <dbReference type="SAM" id="MobiDB-lite"/>
    </source>
</evidence>
<dbReference type="GO" id="GO:0005525">
    <property type="term" value="F:GTP binding"/>
    <property type="evidence" value="ECO:0007669"/>
    <property type="project" value="UniProtKB-KW"/>
</dbReference>
<dbReference type="SUPFAM" id="SSF52540">
    <property type="entry name" value="P-loop containing nucleoside triphosphate hydrolases"/>
    <property type="match status" value="1"/>
</dbReference>
<dbReference type="InterPro" id="IPR027417">
    <property type="entry name" value="P-loop_NTPase"/>
</dbReference>
<evidence type="ECO:0000256" key="3">
    <source>
        <dbReference type="ARBA" id="ARBA00023134"/>
    </source>
</evidence>
<feature type="non-terminal residue" evidence="6">
    <location>
        <position position="1"/>
    </location>
</feature>